<name>A0AAV7LRH5_PLEWA</name>
<reference evidence="2" key="1">
    <citation type="journal article" date="2022" name="bioRxiv">
        <title>Sequencing and chromosome-scale assembly of the giantPleurodeles waltlgenome.</title>
        <authorList>
            <person name="Brown T."/>
            <person name="Elewa A."/>
            <person name="Iarovenko S."/>
            <person name="Subramanian E."/>
            <person name="Araus A.J."/>
            <person name="Petzold A."/>
            <person name="Susuki M."/>
            <person name="Suzuki K.-i.T."/>
            <person name="Hayashi T."/>
            <person name="Toyoda A."/>
            <person name="Oliveira C."/>
            <person name="Osipova E."/>
            <person name="Leigh N.D."/>
            <person name="Simon A."/>
            <person name="Yun M.H."/>
        </authorList>
    </citation>
    <scope>NUCLEOTIDE SEQUENCE</scope>
    <source>
        <strain evidence="2">20211129_DDA</strain>
        <tissue evidence="2">Liver</tissue>
    </source>
</reference>
<evidence type="ECO:0000313" key="2">
    <source>
        <dbReference type="EMBL" id="KAJ1093002.1"/>
    </source>
</evidence>
<gene>
    <name evidence="2" type="ORF">NDU88_006112</name>
</gene>
<comment type="caution">
    <text evidence="2">The sequence shown here is derived from an EMBL/GenBank/DDBJ whole genome shotgun (WGS) entry which is preliminary data.</text>
</comment>
<sequence length="105" mass="10887">MRGVPHSAASASSPGTPANGQGGRAPSRSSPGSACGTSRRRPRPRAMAAVPSLRQRLLAARRTYLGAALPERPPVSSNVSAFNPCALGHRRAQDFGATVGRERNS</sequence>
<accession>A0AAV7LRH5</accession>
<proteinExistence type="predicted"/>
<dbReference type="AlphaFoldDB" id="A0AAV7LRH5"/>
<feature type="compositionally biased region" description="Low complexity" evidence="1">
    <location>
        <begin position="24"/>
        <end position="34"/>
    </location>
</feature>
<feature type="region of interest" description="Disordered" evidence="1">
    <location>
        <begin position="1"/>
        <end position="50"/>
    </location>
</feature>
<dbReference type="Proteomes" id="UP001066276">
    <property type="component" value="Chromosome 11"/>
</dbReference>
<evidence type="ECO:0000313" key="3">
    <source>
        <dbReference type="Proteomes" id="UP001066276"/>
    </source>
</evidence>
<keyword evidence="3" id="KW-1185">Reference proteome</keyword>
<dbReference type="EMBL" id="JANPWB010000015">
    <property type="protein sequence ID" value="KAJ1093002.1"/>
    <property type="molecule type" value="Genomic_DNA"/>
</dbReference>
<evidence type="ECO:0000256" key="1">
    <source>
        <dbReference type="SAM" id="MobiDB-lite"/>
    </source>
</evidence>
<protein>
    <submittedName>
        <fullName evidence="2">Uncharacterized protein</fullName>
    </submittedName>
</protein>
<organism evidence="2 3">
    <name type="scientific">Pleurodeles waltl</name>
    <name type="common">Iberian ribbed newt</name>
    <dbReference type="NCBI Taxonomy" id="8319"/>
    <lineage>
        <taxon>Eukaryota</taxon>
        <taxon>Metazoa</taxon>
        <taxon>Chordata</taxon>
        <taxon>Craniata</taxon>
        <taxon>Vertebrata</taxon>
        <taxon>Euteleostomi</taxon>
        <taxon>Amphibia</taxon>
        <taxon>Batrachia</taxon>
        <taxon>Caudata</taxon>
        <taxon>Salamandroidea</taxon>
        <taxon>Salamandridae</taxon>
        <taxon>Pleurodelinae</taxon>
        <taxon>Pleurodeles</taxon>
    </lineage>
</organism>